<dbReference type="AlphaFoldDB" id="S8ESQ3"/>
<evidence type="ECO:0000256" key="1">
    <source>
        <dbReference type="SAM" id="MobiDB-lite"/>
    </source>
</evidence>
<dbReference type="Proteomes" id="UP000015241">
    <property type="component" value="Unassembled WGS sequence"/>
</dbReference>
<evidence type="ECO:0000313" key="2">
    <source>
        <dbReference type="EMBL" id="EPS92740.1"/>
    </source>
</evidence>
<feature type="compositionally biased region" description="Basic residues" evidence="1">
    <location>
        <begin position="27"/>
        <end position="37"/>
    </location>
</feature>
<dbReference type="HOGENOM" id="CLU_817738_0_0_1"/>
<protein>
    <submittedName>
        <fullName evidence="2">Uncharacterized protein</fullName>
    </submittedName>
</protein>
<dbReference type="InParanoid" id="S8ESQ3"/>
<keyword evidence="3" id="KW-1185">Reference proteome</keyword>
<dbReference type="OrthoDB" id="2758746at2759"/>
<organism evidence="2 3">
    <name type="scientific">Fomitopsis schrenkii</name>
    <name type="common">Brown rot fungus</name>
    <dbReference type="NCBI Taxonomy" id="2126942"/>
    <lineage>
        <taxon>Eukaryota</taxon>
        <taxon>Fungi</taxon>
        <taxon>Dikarya</taxon>
        <taxon>Basidiomycota</taxon>
        <taxon>Agaricomycotina</taxon>
        <taxon>Agaricomycetes</taxon>
        <taxon>Polyporales</taxon>
        <taxon>Fomitopsis</taxon>
    </lineage>
</organism>
<name>S8ESQ3_FOMSC</name>
<dbReference type="EMBL" id="KE504368">
    <property type="protein sequence ID" value="EPS92740.1"/>
    <property type="molecule type" value="Genomic_DNA"/>
</dbReference>
<feature type="region of interest" description="Disordered" evidence="1">
    <location>
        <begin position="21"/>
        <end position="129"/>
    </location>
</feature>
<sequence>MARSIPSDDDLSGVDEVMVVESNKAVSSKKARQRAKQATKANVRKLGDSEPDVASSSEDEVVVIQSKKTTSSKKARPPKNATKANVGKSGDSEPDDASEDEAAVVKSKSGLSNKARRRVAKRDTEATRSNWKNSPFEKEMYERLAGWKARKPSDRVQYVRETEPCLLAIAEWDQPTPIFLAMTNWFRNHRHTSKEEYLQHEAEVAMKASNTGTNKSLLPAKVSELLESAQGRGVEKCGHFTYHCRIGWRDGAGRLHTVQLCGGHRDGEKDFIKYMQGKLDKENTEFMTWSGRTLPKTHIGMDVGLTYGEDGTPMLPNEDDSSWNAPKMGEVLWLYFTAVW</sequence>
<accession>S8ESQ3</accession>
<feature type="non-terminal residue" evidence="2">
    <location>
        <position position="340"/>
    </location>
</feature>
<proteinExistence type="predicted"/>
<gene>
    <name evidence="2" type="ORF">FOMPIDRAFT_117686</name>
</gene>
<reference evidence="2 3" key="1">
    <citation type="journal article" date="2012" name="Science">
        <title>The Paleozoic origin of enzymatic lignin decomposition reconstructed from 31 fungal genomes.</title>
        <authorList>
            <person name="Floudas D."/>
            <person name="Binder M."/>
            <person name="Riley R."/>
            <person name="Barry K."/>
            <person name="Blanchette R.A."/>
            <person name="Henrissat B."/>
            <person name="Martinez A.T."/>
            <person name="Otillar R."/>
            <person name="Spatafora J.W."/>
            <person name="Yadav J.S."/>
            <person name="Aerts A."/>
            <person name="Benoit I."/>
            <person name="Boyd A."/>
            <person name="Carlson A."/>
            <person name="Copeland A."/>
            <person name="Coutinho P.M."/>
            <person name="de Vries R.P."/>
            <person name="Ferreira P."/>
            <person name="Findley K."/>
            <person name="Foster B."/>
            <person name="Gaskell J."/>
            <person name="Glotzer D."/>
            <person name="Gorecki P."/>
            <person name="Heitman J."/>
            <person name="Hesse C."/>
            <person name="Hori C."/>
            <person name="Igarashi K."/>
            <person name="Jurgens J.A."/>
            <person name="Kallen N."/>
            <person name="Kersten P."/>
            <person name="Kohler A."/>
            <person name="Kuees U."/>
            <person name="Kumar T.K.A."/>
            <person name="Kuo A."/>
            <person name="LaButti K."/>
            <person name="Larrondo L.F."/>
            <person name="Lindquist E."/>
            <person name="Ling A."/>
            <person name="Lombard V."/>
            <person name="Lucas S."/>
            <person name="Lundell T."/>
            <person name="Martin R."/>
            <person name="McLaughlin D.J."/>
            <person name="Morgenstern I."/>
            <person name="Morin E."/>
            <person name="Murat C."/>
            <person name="Nagy L.G."/>
            <person name="Nolan M."/>
            <person name="Ohm R.A."/>
            <person name="Patyshakuliyeva A."/>
            <person name="Rokas A."/>
            <person name="Ruiz-Duenas F.J."/>
            <person name="Sabat G."/>
            <person name="Salamov A."/>
            <person name="Samejima M."/>
            <person name="Schmutz J."/>
            <person name="Slot J.C."/>
            <person name="St John F."/>
            <person name="Stenlid J."/>
            <person name="Sun H."/>
            <person name="Sun S."/>
            <person name="Syed K."/>
            <person name="Tsang A."/>
            <person name="Wiebenga A."/>
            <person name="Young D."/>
            <person name="Pisabarro A."/>
            <person name="Eastwood D.C."/>
            <person name="Martin F."/>
            <person name="Cullen D."/>
            <person name="Grigoriev I.V."/>
            <person name="Hibbett D.S."/>
        </authorList>
    </citation>
    <scope>NUCLEOTIDE SEQUENCE</scope>
    <source>
        <strain evidence="3">FP-58527</strain>
    </source>
</reference>
<feature type="compositionally biased region" description="Acidic residues" evidence="1">
    <location>
        <begin position="92"/>
        <end position="102"/>
    </location>
</feature>
<evidence type="ECO:0000313" key="3">
    <source>
        <dbReference type="Proteomes" id="UP000015241"/>
    </source>
</evidence>